<dbReference type="SMART" id="SM00408">
    <property type="entry name" value="IGc2"/>
    <property type="match status" value="4"/>
</dbReference>
<evidence type="ECO:0000256" key="10">
    <source>
        <dbReference type="SAM" id="MobiDB-lite"/>
    </source>
</evidence>
<dbReference type="GO" id="GO:0099170">
    <property type="term" value="P:postsynaptic modulation of chemical synaptic transmission"/>
    <property type="evidence" value="ECO:0007669"/>
    <property type="project" value="Ensembl"/>
</dbReference>
<feature type="domain" description="Fibronectin type-III" evidence="12">
    <location>
        <begin position="822"/>
        <end position="918"/>
    </location>
</feature>
<feature type="domain" description="Fibronectin type-III" evidence="12">
    <location>
        <begin position="405"/>
        <end position="498"/>
    </location>
</feature>
<dbReference type="InterPro" id="IPR007110">
    <property type="entry name" value="Ig-like_dom"/>
</dbReference>
<dbReference type="GO" id="GO:0098839">
    <property type="term" value="C:postsynaptic density membrane"/>
    <property type="evidence" value="ECO:0007669"/>
    <property type="project" value="Ensembl"/>
</dbReference>
<dbReference type="Pfam" id="PF13895">
    <property type="entry name" value="Ig_2"/>
    <property type="match status" value="1"/>
</dbReference>
<dbReference type="PANTHER" id="PTHR44170">
    <property type="entry name" value="PROTEIN SIDEKICK"/>
    <property type="match status" value="1"/>
</dbReference>
<dbReference type="FunFam" id="2.60.40.10:FF:000551">
    <property type="entry name" value="Protogenin A"/>
    <property type="match status" value="1"/>
</dbReference>
<dbReference type="AlphaFoldDB" id="A0A8C6XTR2"/>
<feature type="domain" description="Ig-like" evidence="11">
    <location>
        <begin position="305"/>
        <end position="390"/>
    </location>
</feature>
<evidence type="ECO:0000256" key="1">
    <source>
        <dbReference type="ARBA" id="ARBA00004479"/>
    </source>
</evidence>
<feature type="compositionally biased region" description="Polar residues" evidence="10">
    <location>
        <begin position="1090"/>
        <end position="1103"/>
    </location>
</feature>
<evidence type="ECO:0000256" key="6">
    <source>
        <dbReference type="ARBA" id="ARBA00023136"/>
    </source>
</evidence>
<feature type="domain" description="Fibronectin type-III" evidence="12">
    <location>
        <begin position="504"/>
        <end position="594"/>
    </location>
</feature>
<dbReference type="PANTHER" id="PTHR44170:SF8">
    <property type="entry name" value="NETRIN RECEPTOR DCC"/>
    <property type="match status" value="1"/>
</dbReference>
<evidence type="ECO:0000256" key="3">
    <source>
        <dbReference type="ARBA" id="ARBA00022692"/>
    </source>
</evidence>
<feature type="domain" description="Fibronectin type-III" evidence="12">
    <location>
        <begin position="699"/>
        <end position="795"/>
    </location>
</feature>
<dbReference type="GO" id="GO:0033564">
    <property type="term" value="P:anterior/posterior axon guidance"/>
    <property type="evidence" value="ECO:0007669"/>
    <property type="project" value="Ensembl"/>
</dbReference>
<evidence type="ECO:0000313" key="13">
    <source>
        <dbReference type="Ensembl" id="ENSNNAP00000019658.1"/>
    </source>
</evidence>
<dbReference type="Pfam" id="PF06583">
    <property type="entry name" value="Neogenin_C"/>
    <property type="match status" value="1"/>
</dbReference>
<evidence type="ECO:0000256" key="4">
    <source>
        <dbReference type="ARBA" id="ARBA00022737"/>
    </source>
</evidence>
<dbReference type="Pfam" id="PF13927">
    <property type="entry name" value="Ig_3"/>
    <property type="match status" value="1"/>
</dbReference>
<dbReference type="OrthoDB" id="114660at2759"/>
<dbReference type="CDD" id="cd05722">
    <property type="entry name" value="IgI_1_Neogenin_like"/>
    <property type="match status" value="1"/>
</dbReference>
<dbReference type="InterPro" id="IPR013783">
    <property type="entry name" value="Ig-like_fold"/>
</dbReference>
<dbReference type="FunFam" id="2.60.40.10:FF:000189">
    <property type="entry name" value="Neogenin isoform 3"/>
    <property type="match status" value="1"/>
</dbReference>
<dbReference type="FunFam" id="2.60.40.10:FF:000004">
    <property type="entry name" value="DCC isoform 1"/>
    <property type="match status" value="2"/>
</dbReference>
<comment type="similarity">
    <text evidence="2">Belongs to the immunoglobulin superfamily. DCC family.</text>
</comment>
<comment type="subcellular location">
    <subcellularLocation>
        <location evidence="1">Membrane</location>
        <topology evidence="1">Single-pass type I membrane protein</topology>
    </subcellularLocation>
</comment>
<evidence type="ECO:0000256" key="5">
    <source>
        <dbReference type="ARBA" id="ARBA00022989"/>
    </source>
</evidence>
<dbReference type="Ensembl" id="ENSNNAT00000020634.1">
    <property type="protein sequence ID" value="ENSNNAP00000019658.1"/>
    <property type="gene ID" value="ENSNNAG00000012608.1"/>
</dbReference>
<feature type="region of interest" description="Disordered" evidence="10">
    <location>
        <begin position="1081"/>
        <end position="1113"/>
    </location>
</feature>
<accession>A0A8C6XTR2</accession>
<feature type="domain" description="Fibronectin type-III" evidence="12">
    <location>
        <begin position="923"/>
        <end position="1020"/>
    </location>
</feature>
<dbReference type="FunFam" id="2.60.40.10:FF:000187">
    <property type="entry name" value="neogenin isoform X2"/>
    <property type="match status" value="1"/>
</dbReference>
<dbReference type="SUPFAM" id="SSF49265">
    <property type="entry name" value="Fibronectin type III"/>
    <property type="match status" value="3"/>
</dbReference>
<protein>
    <submittedName>
        <fullName evidence="13">DCC netrin 1 receptor</fullName>
    </submittedName>
</protein>
<dbReference type="CDD" id="cd00096">
    <property type="entry name" value="Ig"/>
    <property type="match status" value="1"/>
</dbReference>
<dbReference type="GO" id="GO:0033563">
    <property type="term" value="P:dorsal/ventral axon guidance"/>
    <property type="evidence" value="ECO:0007669"/>
    <property type="project" value="Ensembl"/>
</dbReference>
<feature type="domain" description="Ig-like" evidence="11">
    <location>
        <begin position="224"/>
        <end position="300"/>
    </location>
</feature>
<feature type="domain" description="Ig-like" evidence="11">
    <location>
        <begin position="129"/>
        <end position="219"/>
    </location>
</feature>
<dbReference type="GO" id="GO:0098609">
    <property type="term" value="P:cell-cell adhesion"/>
    <property type="evidence" value="ECO:0007669"/>
    <property type="project" value="TreeGrafter"/>
</dbReference>
<dbReference type="SUPFAM" id="SSF48726">
    <property type="entry name" value="Immunoglobulin"/>
    <property type="match status" value="4"/>
</dbReference>
<keyword evidence="3" id="KW-0812">Transmembrane</keyword>
<dbReference type="GeneTree" id="ENSGT00940000158867"/>
<dbReference type="Gene3D" id="2.60.40.10">
    <property type="entry name" value="Immunoglobulins"/>
    <property type="match status" value="10"/>
</dbReference>
<dbReference type="InterPro" id="IPR003599">
    <property type="entry name" value="Ig_sub"/>
</dbReference>
<dbReference type="GO" id="GO:0030424">
    <property type="term" value="C:axon"/>
    <property type="evidence" value="ECO:0007669"/>
    <property type="project" value="Ensembl"/>
</dbReference>
<dbReference type="SMART" id="SM00060">
    <property type="entry name" value="FN3"/>
    <property type="match status" value="6"/>
</dbReference>
<evidence type="ECO:0000256" key="2">
    <source>
        <dbReference type="ARBA" id="ARBA00009588"/>
    </source>
</evidence>
<dbReference type="FunFam" id="2.60.40.10:FF:000216">
    <property type="entry name" value="neogenin isoform X1"/>
    <property type="match status" value="1"/>
</dbReference>
<feature type="domain" description="Fibronectin type-III" evidence="12">
    <location>
        <begin position="599"/>
        <end position="692"/>
    </location>
</feature>
<reference evidence="13" key="2">
    <citation type="submission" date="2025-09" db="UniProtKB">
        <authorList>
            <consortium name="Ensembl"/>
        </authorList>
    </citation>
    <scope>IDENTIFICATION</scope>
</reference>
<evidence type="ECO:0000259" key="12">
    <source>
        <dbReference type="PROSITE" id="PS50853"/>
    </source>
</evidence>
<dbReference type="InterPro" id="IPR003598">
    <property type="entry name" value="Ig_sub2"/>
</dbReference>
<feature type="domain" description="Ig-like" evidence="11">
    <location>
        <begin position="30"/>
        <end position="125"/>
    </location>
</feature>
<dbReference type="InterPro" id="IPR010560">
    <property type="entry name" value="Neogenin_C"/>
</dbReference>
<dbReference type="GO" id="GO:0021965">
    <property type="term" value="P:spinal cord ventral commissure morphogenesis"/>
    <property type="evidence" value="ECO:0007669"/>
    <property type="project" value="Ensembl"/>
</dbReference>
<feature type="region of interest" description="Disordered" evidence="10">
    <location>
        <begin position="1177"/>
        <end position="1199"/>
    </location>
</feature>
<dbReference type="PROSITE" id="PS50853">
    <property type="entry name" value="FN3"/>
    <property type="match status" value="6"/>
</dbReference>
<dbReference type="InterPro" id="IPR036116">
    <property type="entry name" value="FN3_sf"/>
</dbReference>
<organism evidence="13 14">
    <name type="scientific">Naja naja</name>
    <name type="common">Indian cobra</name>
    <dbReference type="NCBI Taxonomy" id="35670"/>
    <lineage>
        <taxon>Eukaryota</taxon>
        <taxon>Metazoa</taxon>
        <taxon>Chordata</taxon>
        <taxon>Craniata</taxon>
        <taxon>Vertebrata</taxon>
        <taxon>Euteleostomi</taxon>
        <taxon>Lepidosauria</taxon>
        <taxon>Squamata</taxon>
        <taxon>Bifurcata</taxon>
        <taxon>Unidentata</taxon>
        <taxon>Episquamata</taxon>
        <taxon>Toxicofera</taxon>
        <taxon>Serpentes</taxon>
        <taxon>Colubroidea</taxon>
        <taxon>Elapidae</taxon>
        <taxon>Elapinae</taxon>
        <taxon>Naja</taxon>
    </lineage>
</organism>
<dbReference type="InterPro" id="IPR036179">
    <property type="entry name" value="Ig-like_dom_sf"/>
</dbReference>
<dbReference type="SMART" id="SM00409">
    <property type="entry name" value="IG"/>
    <property type="match status" value="4"/>
</dbReference>
<dbReference type="GO" id="GO:0001764">
    <property type="term" value="P:neuron migration"/>
    <property type="evidence" value="ECO:0007669"/>
    <property type="project" value="Ensembl"/>
</dbReference>
<dbReference type="InterPro" id="IPR003961">
    <property type="entry name" value="FN3_dom"/>
</dbReference>
<keyword evidence="14" id="KW-1185">Reference proteome</keyword>
<name>A0A8C6XTR2_NAJNA</name>
<dbReference type="FunFam" id="2.60.40.10:FF:000106">
    <property type="entry name" value="Neogenin isoform 1"/>
    <property type="match status" value="1"/>
</dbReference>
<dbReference type="Pfam" id="PF07679">
    <property type="entry name" value="I-set"/>
    <property type="match status" value="2"/>
</dbReference>
<dbReference type="GO" id="GO:0098685">
    <property type="term" value="C:Schaffer collateral - CA1 synapse"/>
    <property type="evidence" value="ECO:0007669"/>
    <property type="project" value="Ensembl"/>
</dbReference>
<dbReference type="PROSITE" id="PS50835">
    <property type="entry name" value="IG_LIKE"/>
    <property type="match status" value="4"/>
</dbReference>
<dbReference type="InterPro" id="IPR013098">
    <property type="entry name" value="Ig_I-set"/>
</dbReference>
<dbReference type="FunFam" id="2.60.40.10:FF:000133">
    <property type="entry name" value="Neogenin isoform 1"/>
    <property type="match status" value="1"/>
</dbReference>
<evidence type="ECO:0000313" key="14">
    <source>
        <dbReference type="Proteomes" id="UP000694559"/>
    </source>
</evidence>
<evidence type="ECO:0000256" key="9">
    <source>
        <dbReference type="ARBA" id="ARBA00023319"/>
    </source>
</evidence>
<keyword evidence="9" id="KW-0393">Immunoglobulin domain</keyword>
<dbReference type="CDD" id="cd00063">
    <property type="entry name" value="FN3"/>
    <property type="match status" value="6"/>
</dbReference>
<reference evidence="13" key="1">
    <citation type="submission" date="2025-08" db="UniProtKB">
        <authorList>
            <consortium name="Ensembl"/>
        </authorList>
    </citation>
    <scope>IDENTIFICATION</scope>
</reference>
<evidence type="ECO:0000259" key="11">
    <source>
        <dbReference type="PROSITE" id="PS50835"/>
    </source>
</evidence>
<dbReference type="Pfam" id="PF00041">
    <property type="entry name" value="fn3"/>
    <property type="match status" value="6"/>
</dbReference>
<keyword evidence="5" id="KW-1133">Transmembrane helix</keyword>
<keyword evidence="6" id="KW-0472">Membrane</keyword>
<keyword evidence="8" id="KW-0325">Glycoprotein</keyword>
<dbReference type="PRINTS" id="PR00014">
    <property type="entry name" value="FNTYPEIII"/>
</dbReference>
<gene>
    <name evidence="13" type="primary">DCC</name>
</gene>
<evidence type="ECO:0000256" key="7">
    <source>
        <dbReference type="ARBA" id="ARBA00023157"/>
    </source>
</evidence>
<dbReference type="Proteomes" id="UP000694559">
    <property type="component" value="Unplaced"/>
</dbReference>
<keyword evidence="7" id="KW-1015">Disulfide bond</keyword>
<sequence length="1230" mass="134820">SHGLVSGWWLPFICGVGLGLSAQIMGFTTLHFLIEPSDAVTTRGTNVLLNCTAESDQGFPVIKWKKDGVFLNLAVDERRQQFSNGSLLIQNIVHSRHHKPDEGLYQCEASLEGTGAIISRTAKVSVAGPLRFLSQTDSVTAFSGDTILLKCEVVGEPMPTVHWQRNQEDLLLNPGDTRVAILPSGSLQISRIQVGDSGIYRCLAKNPASSRTGNEAEVRVLSDPGLHRQQFFLQRPSNVVVVEGKDAILECCVSGYPAPAFTWLRGDEPISFRAKKYSLLAGSNLLISNATDDDSEINNCVSVPPWFITHPSNLYAYESMDIEFECAVSGKPAPTVQWIKNGEVVIPSDYFQIVGGSNLRILGLVKSDEAFYQCVAENEAGNAQTSAQLIIPEPAIPSSRILPSAPRDVVPVLVSSRFVRLSWRPPAEAKGNIQTYAVYFSRDSIKRERALNTSQSGLLQLTVGNLKPEETYTFRVVAYNEWGPGESSQPIKVATQPELQVPGPVENLQAVSVSPTSILITWEPPAYANGPVQGYKLYYTEGPTGKEQTVEVNGLSYKLEGLKIFTEYTLRFLAYNHYGPGVSTEGLTVKTLSDVPSTSPQNISLEVVNSKSIKVSWLPPPSSMQNGFITGYKIRHRKTARRGEVETLEPNNLWYLFTGLDKGSQYSFQVAAMTANGTGPSSEWYMAETPESDLDESQVPDQPSSLHVRPLSTSIVMSWTPPLNPNIIVRGYIIGYGVGSPYAETVRVDSKQRYYSIEHLEPSSHYVISLKAFNNAGEGVPLYESATTRSLTDPIDPLEVDFYPLLDDFPTSVPDISTPMLPPVGVQAVALTHDAVRVSWADNSVPKNQKTTEVRFYTVRWRTSYSTNAKYKSADTTALSHTVSGLKPNTMYEFSVMVTKGRRSSTWSMTAHATTYEAAPTSAPKDLTVITREGKPRAVIVSWQPPLEANGKITAYILFYTLEKNSPIDDWIMETISGDRLTHQIMELNLDTVYYFRIQARNAKGVGPLSDPILFRTLKVEHPDKMANDQAVVSAIPVPTLESAQYPGILPSPTCGYPHPQFTLRPVPFPTLTVERTFGTGRTVTEGPATPQTSMLPQTQPEHPSSEEPQSRTIPTACVRPTHPLRSFANPLLPPPMSAIEPKVPYTPLLSQAAPNLPKAQVKTASLGLAGKARSPLLPVSVPTAPESTEEGHKQTEDSANVYEQDDLSEQMASLEGLMKQLNAITGSAF</sequence>
<proteinExistence type="inferred from homology"/>
<evidence type="ECO:0000256" key="8">
    <source>
        <dbReference type="ARBA" id="ARBA00023180"/>
    </source>
</evidence>
<dbReference type="FunFam" id="2.60.40.10:FF:000101">
    <property type="entry name" value="Neogenin isoform 1"/>
    <property type="match status" value="1"/>
</dbReference>
<keyword evidence="4" id="KW-0677">Repeat</keyword>